<dbReference type="InterPro" id="IPR042863">
    <property type="entry name" value="Kish-B"/>
</dbReference>
<evidence type="ECO:0000256" key="9">
    <source>
        <dbReference type="ARBA" id="ARBA00023136"/>
    </source>
</evidence>
<evidence type="ECO:0000256" key="6">
    <source>
        <dbReference type="ARBA" id="ARBA00022729"/>
    </source>
</evidence>
<reference evidence="12" key="1">
    <citation type="submission" date="2020-07" db="EMBL/GenBank/DDBJ databases">
        <title>A long reads based de novo assembly of the rainbow trout Arlee double haploid line genome.</title>
        <authorList>
            <person name="Gao G."/>
            <person name="Palti Y."/>
        </authorList>
    </citation>
    <scope>NUCLEOTIDE SEQUENCE [LARGE SCALE GENOMIC DNA]</scope>
</reference>
<evidence type="ECO:0000256" key="2">
    <source>
        <dbReference type="ARBA" id="ARBA00004614"/>
    </source>
</evidence>
<keyword evidence="8" id="KW-0333">Golgi apparatus</keyword>
<feature type="transmembrane region" description="Helical" evidence="11">
    <location>
        <begin position="103"/>
        <end position="131"/>
    </location>
</feature>
<reference evidence="12" key="2">
    <citation type="submission" date="2025-08" db="UniProtKB">
        <authorList>
            <consortium name="Ensembl"/>
        </authorList>
    </citation>
    <scope>IDENTIFICATION</scope>
</reference>
<protein>
    <recommendedName>
        <fullName evidence="4">Protein kish-B</fullName>
    </recommendedName>
    <alternativeName>
        <fullName evidence="10">Transmembrane protein 167B</fullName>
    </alternativeName>
</protein>
<dbReference type="GeneTree" id="ENSGT00940000162196"/>
<keyword evidence="9 11" id="KW-0472">Membrane</keyword>
<evidence type="ECO:0000313" key="13">
    <source>
        <dbReference type="Proteomes" id="UP000694395"/>
    </source>
</evidence>
<evidence type="ECO:0000256" key="7">
    <source>
        <dbReference type="ARBA" id="ARBA00022989"/>
    </source>
</evidence>
<dbReference type="PANTHER" id="PTHR46815:SF1">
    <property type="entry name" value="PROTEIN KISH-B"/>
    <property type="match status" value="1"/>
</dbReference>
<keyword evidence="6" id="KW-0732">Signal</keyword>
<proteinExistence type="inferred from homology"/>
<dbReference type="Pfam" id="PF06842">
    <property type="entry name" value="DUF1242"/>
    <property type="match status" value="1"/>
</dbReference>
<keyword evidence="13" id="KW-1185">Reference proteome</keyword>
<feature type="transmembrane region" description="Helical" evidence="11">
    <location>
        <begin position="61"/>
        <end position="83"/>
    </location>
</feature>
<organism evidence="12 13">
    <name type="scientific">Oncorhynchus mykiss</name>
    <name type="common">Rainbow trout</name>
    <name type="synonym">Salmo gairdneri</name>
    <dbReference type="NCBI Taxonomy" id="8022"/>
    <lineage>
        <taxon>Eukaryota</taxon>
        <taxon>Metazoa</taxon>
        <taxon>Chordata</taxon>
        <taxon>Craniata</taxon>
        <taxon>Vertebrata</taxon>
        <taxon>Euteleostomi</taxon>
        <taxon>Actinopterygii</taxon>
        <taxon>Neopterygii</taxon>
        <taxon>Teleostei</taxon>
        <taxon>Protacanthopterygii</taxon>
        <taxon>Salmoniformes</taxon>
        <taxon>Salmonidae</taxon>
        <taxon>Salmoninae</taxon>
        <taxon>Oncorhynchus</taxon>
    </lineage>
</organism>
<reference evidence="12" key="3">
    <citation type="submission" date="2025-09" db="UniProtKB">
        <authorList>
            <consortium name="Ensembl"/>
        </authorList>
    </citation>
    <scope>IDENTIFICATION</scope>
</reference>
<evidence type="ECO:0000256" key="3">
    <source>
        <dbReference type="ARBA" id="ARBA00008961"/>
    </source>
</evidence>
<comment type="subcellular location">
    <subcellularLocation>
        <location evidence="2">Golgi apparatus membrane</location>
        <topology evidence="2">Single-pass type I membrane protein</topology>
    </subcellularLocation>
</comment>
<name>A0A8C7RQM9_ONCMY</name>
<comment type="function">
    <text evidence="1">Involved in the early part of the secretory pathway.</text>
</comment>
<dbReference type="PANTHER" id="PTHR46815">
    <property type="entry name" value="PROTEIN KISH-B"/>
    <property type="match status" value="1"/>
</dbReference>
<dbReference type="InterPro" id="IPR009653">
    <property type="entry name" value="Ksh1"/>
</dbReference>
<evidence type="ECO:0000256" key="1">
    <source>
        <dbReference type="ARBA" id="ARBA00002154"/>
    </source>
</evidence>
<gene>
    <name evidence="12" type="primary">TMEM167B</name>
</gene>
<dbReference type="AlphaFoldDB" id="A0A8C7RQM9"/>
<evidence type="ECO:0000256" key="11">
    <source>
        <dbReference type="SAM" id="Phobius"/>
    </source>
</evidence>
<sequence>MLVNSPYLQGTFSIEHFFLQTRFAPLTQHTTLGGGTFIVENDSWRKEKFGGEAEASAGGQLAVYSFDGLLVFGLLFICTCAYLKKVPRVKGWLLAEKRGVWGVFFKASVIGTRLHLTVALSCVTMAFYVLFLK</sequence>
<evidence type="ECO:0000256" key="5">
    <source>
        <dbReference type="ARBA" id="ARBA00022692"/>
    </source>
</evidence>
<evidence type="ECO:0000256" key="4">
    <source>
        <dbReference type="ARBA" id="ARBA00017630"/>
    </source>
</evidence>
<evidence type="ECO:0000313" key="12">
    <source>
        <dbReference type="Ensembl" id="ENSOMYP00000055547.1"/>
    </source>
</evidence>
<dbReference type="Proteomes" id="UP000694395">
    <property type="component" value="Chromosome 16"/>
</dbReference>
<dbReference type="Ensembl" id="ENSOMYT00000060469.2">
    <property type="protein sequence ID" value="ENSOMYP00000055547.1"/>
    <property type="gene ID" value="ENSOMYG00000025594.2"/>
</dbReference>
<evidence type="ECO:0000256" key="10">
    <source>
        <dbReference type="ARBA" id="ARBA00032458"/>
    </source>
</evidence>
<keyword evidence="7 11" id="KW-1133">Transmembrane helix</keyword>
<comment type="similarity">
    <text evidence="3">Belongs to the KISH family.</text>
</comment>
<evidence type="ECO:0000256" key="8">
    <source>
        <dbReference type="ARBA" id="ARBA00023034"/>
    </source>
</evidence>
<keyword evidence="5 11" id="KW-0812">Transmembrane</keyword>
<accession>A0A8C7RQM9</accession>
<dbReference type="GO" id="GO:0000139">
    <property type="term" value="C:Golgi membrane"/>
    <property type="evidence" value="ECO:0007669"/>
    <property type="project" value="UniProtKB-SubCell"/>
</dbReference>